<accession>A0ABW8MYR0</accession>
<dbReference type="Proteomes" id="UP001620514">
    <property type="component" value="Unassembled WGS sequence"/>
</dbReference>
<reference evidence="3 4" key="1">
    <citation type="submission" date="2024-11" db="EMBL/GenBank/DDBJ databases">
        <title>Using genomics to understand microbial adaptation to soil warming.</title>
        <authorList>
            <person name="Deangelis K.M. PhD."/>
        </authorList>
    </citation>
    <scope>NUCLEOTIDE SEQUENCE [LARGE SCALE GENOMIC DNA]</scope>
    <source>
        <strain evidence="3 4">GAS97</strain>
    </source>
</reference>
<evidence type="ECO:0000259" key="2">
    <source>
        <dbReference type="SMART" id="SM00382"/>
    </source>
</evidence>
<dbReference type="Pfam" id="PF00004">
    <property type="entry name" value="AAA"/>
    <property type="match status" value="2"/>
</dbReference>
<dbReference type="InterPro" id="IPR027417">
    <property type="entry name" value="P-loop_NTPase"/>
</dbReference>
<evidence type="ECO:0000313" key="3">
    <source>
        <dbReference type="EMBL" id="MFK4448469.1"/>
    </source>
</evidence>
<protein>
    <submittedName>
        <fullName evidence="3">Transitional endoplasmic reticulum ATPase</fullName>
    </submittedName>
</protein>
<dbReference type="InterPro" id="IPR003959">
    <property type="entry name" value="ATPase_AAA_core"/>
</dbReference>
<dbReference type="PANTHER" id="PTHR23077">
    <property type="entry name" value="AAA-FAMILY ATPASE"/>
    <property type="match status" value="1"/>
</dbReference>
<sequence>MLSRLDPFWMRIGVIVGWAYVLLINIEHRSSFGLSMLLLATTWIAFGAVWFWKQGHPRYIQGACAILGLGGLVLFLDWNLLSLPGAASSVAAVYWLHTHVGLANVGSAQPAPSVATQSPPKQAAAAAPAYRDNMRTPCYTFSDIVGMNDTKQRLRAAAAEILAGGPDARNGMLLFGEPGNGKTLFAEALAGDLKVPFFSISYGDVASKWINDTPQNIRAVFQAARRMGRGVLFIDEVDSFLKNRSGGLDGSAGHSMDRDMTNTMLTEIVALRGTKVILVAATNLLDEMDGAGIREGRFDFKVEVPPPDFEARQALLRRGIAAALGEPVIDAEALDSLARRWEGFSAARLTALGKELKDMVRDETIGLGELLTVEMGMQAMRRLQGRAGDRLPEDAKSIDEIIMPMASRDVLRDLAYRLKNAQDLEKINSKIPSGLVFWGAPGTGKTQAAMALAKESGYAFLSVSGDEMMSKPSLWDQKVREALDIRPAIVFIDEAEDILRARKHSSPYVVSLTNKILRTLDGAKGRARDVIYIAATNHFETLDPAIVRGGRFGLKVQFDVPDALDMAIYVARALRRHTEAGYVIGSEVSAGLLERLAGRSIADADEIIQGVIDKAGVRRLKDGTHDVLIEDVEAGVASVRGVEP</sequence>
<evidence type="ECO:0000256" key="1">
    <source>
        <dbReference type="SAM" id="Phobius"/>
    </source>
</evidence>
<dbReference type="InterPro" id="IPR050168">
    <property type="entry name" value="AAA_ATPase_domain"/>
</dbReference>
<evidence type="ECO:0000313" key="4">
    <source>
        <dbReference type="Proteomes" id="UP001620514"/>
    </source>
</evidence>
<dbReference type="Gene3D" id="1.10.8.60">
    <property type="match status" value="1"/>
</dbReference>
<keyword evidence="1" id="KW-1133">Transmembrane helix</keyword>
<feature type="domain" description="AAA+ ATPase" evidence="2">
    <location>
        <begin position="168"/>
        <end position="308"/>
    </location>
</feature>
<dbReference type="InterPro" id="IPR003593">
    <property type="entry name" value="AAA+_ATPase"/>
</dbReference>
<comment type="caution">
    <text evidence="3">The sequence shown here is derived from an EMBL/GenBank/DDBJ whole genome shotgun (WGS) entry which is preliminary data.</text>
</comment>
<dbReference type="EMBL" id="JBIYDN010000052">
    <property type="protein sequence ID" value="MFK4448469.1"/>
    <property type="molecule type" value="Genomic_DNA"/>
</dbReference>
<keyword evidence="1" id="KW-0812">Transmembrane</keyword>
<proteinExistence type="predicted"/>
<feature type="domain" description="AAA+ ATPase" evidence="2">
    <location>
        <begin position="431"/>
        <end position="562"/>
    </location>
</feature>
<feature type="transmembrane region" description="Helical" evidence="1">
    <location>
        <begin position="7"/>
        <end position="26"/>
    </location>
</feature>
<dbReference type="SMART" id="SM00382">
    <property type="entry name" value="AAA"/>
    <property type="match status" value="2"/>
</dbReference>
<dbReference type="CDD" id="cd19481">
    <property type="entry name" value="RecA-like_protease"/>
    <property type="match status" value="1"/>
</dbReference>
<name>A0ABW8MYR0_9BURK</name>
<dbReference type="RefSeq" id="WP_404614788.1">
    <property type="nucleotide sequence ID" value="NZ_JBIYDN010000052.1"/>
</dbReference>
<keyword evidence="1" id="KW-0472">Membrane</keyword>
<feature type="transmembrane region" description="Helical" evidence="1">
    <location>
        <begin position="32"/>
        <end position="52"/>
    </location>
</feature>
<gene>
    <name evidence="3" type="ORF">ABH943_008513</name>
</gene>
<organism evidence="3 4">
    <name type="scientific">Caballeronia udeis</name>
    <dbReference type="NCBI Taxonomy" id="1232866"/>
    <lineage>
        <taxon>Bacteria</taxon>
        <taxon>Pseudomonadati</taxon>
        <taxon>Pseudomonadota</taxon>
        <taxon>Betaproteobacteria</taxon>
        <taxon>Burkholderiales</taxon>
        <taxon>Burkholderiaceae</taxon>
        <taxon>Caballeronia</taxon>
    </lineage>
</organism>
<keyword evidence="4" id="KW-1185">Reference proteome</keyword>
<dbReference type="SUPFAM" id="SSF52540">
    <property type="entry name" value="P-loop containing nucleoside triphosphate hydrolases"/>
    <property type="match status" value="2"/>
</dbReference>
<dbReference type="Gene3D" id="3.40.50.300">
    <property type="entry name" value="P-loop containing nucleotide triphosphate hydrolases"/>
    <property type="match status" value="2"/>
</dbReference>
<feature type="transmembrane region" description="Helical" evidence="1">
    <location>
        <begin position="59"/>
        <end position="81"/>
    </location>
</feature>